<comment type="caution">
    <text evidence="2">The sequence shown here is derived from an EMBL/GenBank/DDBJ whole genome shotgun (WGS) entry which is preliminary data.</text>
</comment>
<keyword evidence="3" id="KW-1185">Reference proteome</keyword>
<evidence type="ECO:0000313" key="3">
    <source>
        <dbReference type="Proteomes" id="UP000266841"/>
    </source>
</evidence>
<reference evidence="2 3" key="1">
    <citation type="journal article" date="2012" name="Genome Biol.">
        <title>Genome and low-iron response of an oceanic diatom adapted to chronic iron limitation.</title>
        <authorList>
            <person name="Lommer M."/>
            <person name="Specht M."/>
            <person name="Roy A.S."/>
            <person name="Kraemer L."/>
            <person name="Andreson R."/>
            <person name="Gutowska M.A."/>
            <person name="Wolf J."/>
            <person name="Bergner S.V."/>
            <person name="Schilhabel M.B."/>
            <person name="Klostermeier U.C."/>
            <person name="Beiko R.G."/>
            <person name="Rosenstiel P."/>
            <person name="Hippler M."/>
            <person name="Laroche J."/>
        </authorList>
    </citation>
    <scope>NUCLEOTIDE SEQUENCE [LARGE SCALE GENOMIC DNA]</scope>
    <source>
        <strain evidence="2 3">CCMP1005</strain>
    </source>
</reference>
<gene>
    <name evidence="2" type="ORF">THAOC_24145</name>
</gene>
<feature type="compositionally biased region" description="Polar residues" evidence="1">
    <location>
        <begin position="28"/>
        <end position="78"/>
    </location>
</feature>
<dbReference type="Proteomes" id="UP000266841">
    <property type="component" value="Unassembled WGS sequence"/>
</dbReference>
<evidence type="ECO:0000313" key="2">
    <source>
        <dbReference type="EMBL" id="EJK56037.1"/>
    </source>
</evidence>
<feature type="region of interest" description="Disordered" evidence="1">
    <location>
        <begin position="1"/>
        <end position="119"/>
    </location>
</feature>
<sequence length="119" mass="12571">MDGDEFDNNLYHTPKDPDGEGAPPSCPTYASATPLSRLPSNTVTNAGSLLPTQPSVNEHSTSNAALPQPSSRPNGNSHLNDRQVASRGPHSRYSRVTIPGDSVVGTRCSSTTAPCLREQ</sequence>
<accession>K0SBB0</accession>
<proteinExistence type="predicted"/>
<evidence type="ECO:0000256" key="1">
    <source>
        <dbReference type="SAM" id="MobiDB-lite"/>
    </source>
</evidence>
<dbReference type="AlphaFoldDB" id="K0SBB0"/>
<organism evidence="2 3">
    <name type="scientific">Thalassiosira oceanica</name>
    <name type="common">Marine diatom</name>
    <dbReference type="NCBI Taxonomy" id="159749"/>
    <lineage>
        <taxon>Eukaryota</taxon>
        <taxon>Sar</taxon>
        <taxon>Stramenopiles</taxon>
        <taxon>Ochrophyta</taxon>
        <taxon>Bacillariophyta</taxon>
        <taxon>Coscinodiscophyceae</taxon>
        <taxon>Thalassiosirophycidae</taxon>
        <taxon>Thalassiosirales</taxon>
        <taxon>Thalassiosiraceae</taxon>
        <taxon>Thalassiosira</taxon>
    </lineage>
</organism>
<protein>
    <submittedName>
        <fullName evidence="2">Uncharacterized protein</fullName>
    </submittedName>
</protein>
<dbReference type="EMBL" id="AGNL01032552">
    <property type="protein sequence ID" value="EJK56037.1"/>
    <property type="molecule type" value="Genomic_DNA"/>
</dbReference>
<name>K0SBB0_THAOC</name>